<keyword evidence="9" id="KW-1185">Reference proteome</keyword>
<organism evidence="9">
    <name type="scientific">Naegleria gruberi</name>
    <name type="common">Amoeba</name>
    <dbReference type="NCBI Taxonomy" id="5762"/>
    <lineage>
        <taxon>Eukaryota</taxon>
        <taxon>Discoba</taxon>
        <taxon>Heterolobosea</taxon>
        <taxon>Tetramitia</taxon>
        <taxon>Eutetramitia</taxon>
        <taxon>Vahlkampfiidae</taxon>
        <taxon>Naegleria</taxon>
    </lineage>
</organism>
<name>D2VNJ3_NAEGR</name>
<dbReference type="STRING" id="5762.D2VNJ3"/>
<comment type="catalytic activity">
    <reaction evidence="1 5">
        <text>[protein]-peptidylproline (omega=180) = [protein]-peptidylproline (omega=0)</text>
        <dbReference type="Rhea" id="RHEA:16237"/>
        <dbReference type="Rhea" id="RHEA-COMP:10747"/>
        <dbReference type="Rhea" id="RHEA-COMP:10748"/>
        <dbReference type="ChEBI" id="CHEBI:83833"/>
        <dbReference type="ChEBI" id="CHEBI:83834"/>
        <dbReference type="EC" id="5.2.1.8"/>
    </reaction>
</comment>
<dbReference type="GO" id="GO:0005737">
    <property type="term" value="C:cytoplasm"/>
    <property type="evidence" value="ECO:0007669"/>
    <property type="project" value="TreeGrafter"/>
</dbReference>
<keyword evidence="3 5" id="KW-0697">Rotamase</keyword>
<dbReference type="SUPFAM" id="SSF54534">
    <property type="entry name" value="FKBP-like"/>
    <property type="match status" value="1"/>
</dbReference>
<evidence type="ECO:0000256" key="5">
    <source>
        <dbReference type="PROSITE-ProRule" id="PRU00277"/>
    </source>
</evidence>
<evidence type="ECO:0000259" key="7">
    <source>
        <dbReference type="PROSITE" id="PS50059"/>
    </source>
</evidence>
<dbReference type="InterPro" id="IPR050689">
    <property type="entry name" value="FKBP-type_PPIase"/>
</dbReference>
<dbReference type="FunFam" id="3.10.50.40:FF:000006">
    <property type="entry name" value="Peptidyl-prolyl cis-trans isomerase"/>
    <property type="match status" value="1"/>
</dbReference>
<evidence type="ECO:0000256" key="4">
    <source>
        <dbReference type="ARBA" id="ARBA00023235"/>
    </source>
</evidence>
<evidence type="ECO:0000256" key="2">
    <source>
        <dbReference type="ARBA" id="ARBA00013194"/>
    </source>
</evidence>
<sequence>MTNKKAPTTKKQNDDDLKFLQDMAKKNEQKQKKKDAKEQKKAALWISLTQDGLVKKKIITAAKDDAASPSNGNTVSVHYVGTLKSTGAQFDSSRTRNQPFEFKLGAHQVISGWEHACLSMKVGEKSIFELDSTYGYGQRGAPPSIPPNSTLVFEIELLGFN</sequence>
<evidence type="ECO:0000256" key="3">
    <source>
        <dbReference type="ARBA" id="ARBA00023110"/>
    </source>
</evidence>
<evidence type="ECO:0000256" key="1">
    <source>
        <dbReference type="ARBA" id="ARBA00000971"/>
    </source>
</evidence>
<evidence type="ECO:0000313" key="9">
    <source>
        <dbReference type="Proteomes" id="UP000006671"/>
    </source>
</evidence>
<dbReference type="GO" id="GO:0003755">
    <property type="term" value="F:peptidyl-prolyl cis-trans isomerase activity"/>
    <property type="evidence" value="ECO:0007669"/>
    <property type="project" value="UniProtKB-KW"/>
</dbReference>
<dbReference type="InterPro" id="IPR001179">
    <property type="entry name" value="PPIase_FKBP_dom"/>
</dbReference>
<feature type="compositionally biased region" description="Basic and acidic residues" evidence="6">
    <location>
        <begin position="11"/>
        <end position="39"/>
    </location>
</feature>
<protein>
    <recommendedName>
        <fullName evidence="2 5">peptidylprolyl isomerase</fullName>
        <ecNumber evidence="2 5">5.2.1.8</ecNumber>
    </recommendedName>
</protein>
<dbReference type="Proteomes" id="UP000006671">
    <property type="component" value="Unassembled WGS sequence"/>
</dbReference>
<dbReference type="VEuPathDB" id="AmoebaDB:NAEGRDRAFT_70521"/>
<dbReference type="InterPro" id="IPR046357">
    <property type="entry name" value="PPIase_dom_sf"/>
</dbReference>
<dbReference type="Gene3D" id="3.10.50.40">
    <property type="match status" value="1"/>
</dbReference>
<dbReference type="eggNOG" id="KOG0544">
    <property type="taxonomic scope" value="Eukaryota"/>
</dbReference>
<evidence type="ECO:0000256" key="6">
    <source>
        <dbReference type="SAM" id="MobiDB-lite"/>
    </source>
</evidence>
<dbReference type="PANTHER" id="PTHR10516:SF443">
    <property type="entry name" value="FK506-BINDING PROTEIN 59-RELATED"/>
    <property type="match status" value="1"/>
</dbReference>
<dbReference type="OMA" id="GWEHACL"/>
<dbReference type="KEGG" id="ngr:NAEGRDRAFT_70521"/>
<feature type="domain" description="PPIase FKBP-type" evidence="7">
    <location>
        <begin position="72"/>
        <end position="161"/>
    </location>
</feature>
<evidence type="ECO:0000313" key="8">
    <source>
        <dbReference type="EMBL" id="EFC41746.1"/>
    </source>
</evidence>
<dbReference type="OrthoDB" id="1902587at2759"/>
<keyword evidence="4 5" id="KW-0413">Isomerase</keyword>
<dbReference type="GeneID" id="8851414"/>
<dbReference type="EC" id="5.2.1.8" evidence="2 5"/>
<dbReference type="AlphaFoldDB" id="D2VNJ3"/>
<dbReference type="PANTHER" id="PTHR10516">
    <property type="entry name" value="PEPTIDYL-PROLYL CIS-TRANS ISOMERASE"/>
    <property type="match status" value="1"/>
</dbReference>
<dbReference type="Pfam" id="PF00254">
    <property type="entry name" value="FKBP_C"/>
    <property type="match status" value="1"/>
</dbReference>
<reference evidence="8 9" key="1">
    <citation type="journal article" date="2010" name="Cell">
        <title>The genome of Naegleria gruberi illuminates early eukaryotic versatility.</title>
        <authorList>
            <person name="Fritz-Laylin L.K."/>
            <person name="Prochnik S.E."/>
            <person name="Ginger M.L."/>
            <person name="Dacks J.B."/>
            <person name="Carpenter M.L."/>
            <person name="Field M.C."/>
            <person name="Kuo A."/>
            <person name="Paredez A."/>
            <person name="Chapman J."/>
            <person name="Pham J."/>
            <person name="Shu S."/>
            <person name="Neupane R."/>
            <person name="Cipriano M."/>
            <person name="Mancuso J."/>
            <person name="Tu H."/>
            <person name="Salamov A."/>
            <person name="Lindquist E."/>
            <person name="Shapiro H."/>
            <person name="Lucas S."/>
            <person name="Grigoriev I.V."/>
            <person name="Cande W.Z."/>
            <person name="Fulton C."/>
            <person name="Rokhsar D.S."/>
            <person name="Dawson S.C."/>
        </authorList>
    </citation>
    <scope>NUCLEOTIDE SEQUENCE [LARGE SCALE GENOMIC DNA]</scope>
    <source>
        <strain evidence="8 9">NEG-M</strain>
    </source>
</reference>
<dbReference type="EMBL" id="GG738884">
    <property type="protein sequence ID" value="EFC41746.1"/>
    <property type="molecule type" value="Genomic_DNA"/>
</dbReference>
<proteinExistence type="predicted"/>
<accession>D2VNJ3</accession>
<dbReference type="PROSITE" id="PS50059">
    <property type="entry name" value="FKBP_PPIASE"/>
    <property type="match status" value="1"/>
</dbReference>
<dbReference type="InParanoid" id="D2VNJ3"/>
<dbReference type="RefSeq" id="XP_002674490.1">
    <property type="nucleotide sequence ID" value="XM_002674444.1"/>
</dbReference>
<gene>
    <name evidence="8" type="ORF">NAEGRDRAFT_70521</name>
</gene>
<feature type="compositionally biased region" description="Polar residues" evidence="6">
    <location>
        <begin position="1"/>
        <end position="10"/>
    </location>
</feature>
<feature type="region of interest" description="Disordered" evidence="6">
    <location>
        <begin position="1"/>
        <end position="39"/>
    </location>
</feature>